<dbReference type="OMA" id="YFTCTHP"/>
<proteinExistence type="predicted"/>
<dbReference type="Gene3D" id="1.10.287.110">
    <property type="entry name" value="DnaJ domain"/>
    <property type="match status" value="1"/>
</dbReference>
<feature type="region of interest" description="Disordered" evidence="2">
    <location>
        <begin position="142"/>
        <end position="181"/>
    </location>
</feature>
<dbReference type="PROSITE" id="PS50089">
    <property type="entry name" value="ZF_RING_2"/>
    <property type="match status" value="1"/>
</dbReference>
<comment type="caution">
    <text evidence="5">The sequence shown here is derived from an EMBL/GenBank/DDBJ whole genome shotgun (WGS) entry which is preliminary data.</text>
</comment>
<dbReference type="VEuPathDB" id="TriTrypDB:TcG_02360"/>
<dbReference type="VEuPathDB" id="TriTrypDB:BCY84_19424"/>
<dbReference type="Proteomes" id="UP000246078">
    <property type="component" value="Unassembled WGS sequence"/>
</dbReference>
<evidence type="ECO:0000256" key="1">
    <source>
        <dbReference type="PROSITE-ProRule" id="PRU00175"/>
    </source>
</evidence>
<feature type="region of interest" description="Disordered" evidence="2">
    <location>
        <begin position="354"/>
        <end position="377"/>
    </location>
</feature>
<feature type="compositionally biased region" description="Low complexity" evidence="2">
    <location>
        <begin position="223"/>
        <end position="235"/>
    </location>
</feature>
<dbReference type="VEuPathDB" id="TriTrypDB:Tc_MARK_5675"/>
<protein>
    <submittedName>
        <fullName evidence="5">Putative chaperone DNAJ protein</fullName>
    </submittedName>
</protein>
<dbReference type="PRINTS" id="PR00625">
    <property type="entry name" value="JDOMAIN"/>
</dbReference>
<keyword evidence="1" id="KW-0479">Metal-binding</keyword>
<feature type="compositionally biased region" description="Basic and acidic residues" evidence="2">
    <location>
        <begin position="261"/>
        <end position="284"/>
    </location>
</feature>
<dbReference type="GO" id="GO:0008270">
    <property type="term" value="F:zinc ion binding"/>
    <property type="evidence" value="ECO:0007669"/>
    <property type="project" value="UniProtKB-KW"/>
</dbReference>
<dbReference type="VEuPathDB" id="TriTrypDB:TcCL_ESM02329"/>
<dbReference type="InterPro" id="IPR051100">
    <property type="entry name" value="DnaJ_subfamily_B/C"/>
</dbReference>
<reference evidence="5 6" key="1">
    <citation type="journal article" date="2018" name="Microb. Genom.">
        <title>Expanding an expanded genome: long-read sequencing of Trypanosoma cruzi.</title>
        <authorList>
            <person name="Berna L."/>
            <person name="Rodriguez M."/>
            <person name="Chiribao M.L."/>
            <person name="Parodi-Talice A."/>
            <person name="Pita S."/>
            <person name="Rijo G."/>
            <person name="Alvarez-Valin F."/>
            <person name="Robello C."/>
        </authorList>
    </citation>
    <scope>NUCLEOTIDE SEQUENCE [LARGE SCALE GENOMIC DNA]</scope>
    <source>
        <strain evidence="5 6">TCC</strain>
    </source>
</reference>
<dbReference type="SUPFAM" id="SSF46565">
    <property type="entry name" value="Chaperone J-domain"/>
    <property type="match status" value="1"/>
</dbReference>
<dbReference type="PANTHER" id="PTHR43908">
    <property type="entry name" value="AT29763P-RELATED"/>
    <property type="match status" value="1"/>
</dbReference>
<keyword evidence="1" id="KW-0863">Zinc-finger</keyword>
<dbReference type="EMBL" id="PRFC01000078">
    <property type="protein sequence ID" value="PWV09519.1"/>
    <property type="molecule type" value="Genomic_DNA"/>
</dbReference>
<feature type="compositionally biased region" description="Low complexity" evidence="2">
    <location>
        <begin position="148"/>
        <end position="172"/>
    </location>
</feature>
<feature type="region of interest" description="Disordered" evidence="2">
    <location>
        <begin position="302"/>
        <end position="321"/>
    </location>
</feature>
<evidence type="ECO:0000259" key="3">
    <source>
        <dbReference type="PROSITE" id="PS50076"/>
    </source>
</evidence>
<dbReference type="PANTHER" id="PTHR43908:SF3">
    <property type="entry name" value="AT29763P-RELATED"/>
    <property type="match status" value="1"/>
</dbReference>
<dbReference type="VEuPathDB" id="TriTrypDB:C3747_78g99"/>
<dbReference type="OrthoDB" id="376357at2759"/>
<dbReference type="VEuPathDB" id="TriTrypDB:TCSYLVIO_006921"/>
<dbReference type="GO" id="GO:0071218">
    <property type="term" value="P:cellular response to misfolded protein"/>
    <property type="evidence" value="ECO:0007669"/>
    <property type="project" value="TreeGrafter"/>
</dbReference>
<dbReference type="SMART" id="SM00271">
    <property type="entry name" value="DnaJ"/>
    <property type="match status" value="1"/>
</dbReference>
<dbReference type="InterPro" id="IPR036869">
    <property type="entry name" value="J_dom_sf"/>
</dbReference>
<feature type="region of interest" description="Disordered" evidence="2">
    <location>
        <begin position="195"/>
        <end position="289"/>
    </location>
</feature>
<feature type="domain" description="J" evidence="3">
    <location>
        <begin position="3"/>
        <end position="57"/>
    </location>
</feature>
<sequence>MDLHFRVLGLPRGCDEAALKKAYHQKALALHPDRNPGGTEQFKRVNEAYEALCVHFRRNGGRDSANVSTATGVGAGRPGACPTAAFFTFKTHYTNAGSGFKYARHQHTTEETTPFFTEEELFGSPPGGFTFDKRYSRAKCFTQTGNRKANNNNSSDDYNNNSNNNKNEFNAGNYGGGTRFGTSQMYERADERWRRAHGDRVPVSGYSTQNGAAPPPTFPSEYQQNRQQPQQAPRTRPVPHSSSFTAEVNGGMDGRQQGEGVRSKARESNGDTRRQTQRDGREGSRTYSHFTNDIEEDYADIFDHDSDDSNAEGDASAFASTTTPVNDILNEFEAKQTLHEMRREWERLKKEMDRKMPGVSATGRNPWDRKGGRDANREEDYVVHERTPPMREDAAFQQHIREQQRLNESHMRSIIGEKLQLKKVLFTQRYAPEPADVALMSDSDVFVLCELLSEVGQRMKKVLNGRMLKGLCSRCSAAPKLQCNTIFTCGHTSVCAECALTCGVCPVCAAVRCS</sequence>
<feature type="domain" description="RING-type" evidence="4">
    <location>
        <begin position="472"/>
        <end position="508"/>
    </location>
</feature>
<dbReference type="VEuPathDB" id="TriTrypDB:ECC02_002463"/>
<gene>
    <name evidence="5" type="ORF">C3747_78g99</name>
</gene>
<dbReference type="VEuPathDB" id="TriTrypDB:TcCLB.506529.260"/>
<dbReference type="Pfam" id="PF00226">
    <property type="entry name" value="DnaJ"/>
    <property type="match status" value="1"/>
</dbReference>
<dbReference type="InterPro" id="IPR001623">
    <property type="entry name" value="DnaJ_domain"/>
</dbReference>
<dbReference type="VEuPathDB" id="TriTrypDB:TcCLB.510887.14"/>
<organism evidence="5 6">
    <name type="scientific">Trypanosoma cruzi</name>
    <dbReference type="NCBI Taxonomy" id="5693"/>
    <lineage>
        <taxon>Eukaryota</taxon>
        <taxon>Discoba</taxon>
        <taxon>Euglenozoa</taxon>
        <taxon>Kinetoplastea</taxon>
        <taxon>Metakinetoplastina</taxon>
        <taxon>Trypanosomatida</taxon>
        <taxon>Trypanosomatidae</taxon>
        <taxon>Trypanosoma</taxon>
        <taxon>Schizotrypanum</taxon>
    </lineage>
</organism>
<dbReference type="CDD" id="cd06257">
    <property type="entry name" value="DnaJ"/>
    <property type="match status" value="1"/>
</dbReference>
<dbReference type="VEuPathDB" id="TriTrypDB:C4B63_41g228"/>
<dbReference type="GO" id="GO:0030544">
    <property type="term" value="F:Hsp70 protein binding"/>
    <property type="evidence" value="ECO:0007669"/>
    <property type="project" value="TreeGrafter"/>
</dbReference>
<dbReference type="VEuPathDB" id="TriTrypDB:C4B63_41g226"/>
<dbReference type="SMR" id="A0A2V2WPB2"/>
<feature type="compositionally biased region" description="Acidic residues" evidence="2">
    <location>
        <begin position="302"/>
        <end position="311"/>
    </location>
</feature>
<evidence type="ECO:0000259" key="4">
    <source>
        <dbReference type="PROSITE" id="PS50089"/>
    </source>
</evidence>
<dbReference type="PROSITE" id="PS50076">
    <property type="entry name" value="DNAJ_2"/>
    <property type="match status" value="1"/>
</dbReference>
<name>A0A2V2WPB2_TRYCR</name>
<feature type="compositionally biased region" description="Basic and acidic residues" evidence="2">
    <location>
        <begin position="366"/>
        <end position="377"/>
    </location>
</feature>
<dbReference type="VEuPathDB" id="TriTrypDB:TcBrA4_0067380"/>
<evidence type="ECO:0000256" key="2">
    <source>
        <dbReference type="SAM" id="MobiDB-lite"/>
    </source>
</evidence>
<dbReference type="InterPro" id="IPR001841">
    <property type="entry name" value="Znf_RING"/>
</dbReference>
<dbReference type="GO" id="GO:0005789">
    <property type="term" value="C:endoplasmic reticulum membrane"/>
    <property type="evidence" value="ECO:0007669"/>
    <property type="project" value="TreeGrafter"/>
</dbReference>
<accession>A0A2V2WPB2</accession>
<evidence type="ECO:0000313" key="5">
    <source>
        <dbReference type="EMBL" id="PWV09519.1"/>
    </source>
</evidence>
<dbReference type="VEuPathDB" id="TriTrypDB:TCDM_05005"/>
<keyword evidence="1" id="KW-0862">Zinc</keyword>
<evidence type="ECO:0000313" key="6">
    <source>
        <dbReference type="Proteomes" id="UP000246078"/>
    </source>
</evidence>
<dbReference type="AlphaFoldDB" id="A0A2V2WPB2"/>